<accession>A0ACC1YMX4</accession>
<sequence length="189" mass="20921">MRENRDDNASSSTPSVPMLKLVDCFFRITAIPLSIAAIWLTVTNQEDNSDYGIVKFSNLLGLKYMVCISAICAGYAFVAAVSSWVRSLVAKAWLFFLSDQIVAYLMLTSGAAVLEILYLAYNGDQQVTWSEACSSYGKFCSKMKIALILHSLALGCFIILAAISAFRFFSMFDPPSVSSNKEVEEERRT</sequence>
<organism evidence="1 2">
    <name type="scientific">Melia azedarach</name>
    <name type="common">Chinaberry tree</name>
    <dbReference type="NCBI Taxonomy" id="155640"/>
    <lineage>
        <taxon>Eukaryota</taxon>
        <taxon>Viridiplantae</taxon>
        <taxon>Streptophyta</taxon>
        <taxon>Embryophyta</taxon>
        <taxon>Tracheophyta</taxon>
        <taxon>Spermatophyta</taxon>
        <taxon>Magnoliopsida</taxon>
        <taxon>eudicotyledons</taxon>
        <taxon>Gunneridae</taxon>
        <taxon>Pentapetalae</taxon>
        <taxon>rosids</taxon>
        <taxon>malvids</taxon>
        <taxon>Sapindales</taxon>
        <taxon>Meliaceae</taxon>
        <taxon>Melia</taxon>
    </lineage>
</organism>
<gene>
    <name evidence="1" type="ORF">OWV82_004022</name>
</gene>
<dbReference type="EMBL" id="CM051395">
    <property type="protein sequence ID" value="KAJ4725107.1"/>
    <property type="molecule type" value="Genomic_DNA"/>
</dbReference>
<proteinExistence type="predicted"/>
<name>A0ACC1YMX4_MELAZ</name>
<dbReference type="Proteomes" id="UP001164539">
    <property type="component" value="Chromosome 2"/>
</dbReference>
<comment type="caution">
    <text evidence="1">The sequence shown here is derived from an EMBL/GenBank/DDBJ whole genome shotgun (WGS) entry which is preliminary data.</text>
</comment>
<keyword evidence="2" id="KW-1185">Reference proteome</keyword>
<evidence type="ECO:0000313" key="2">
    <source>
        <dbReference type="Proteomes" id="UP001164539"/>
    </source>
</evidence>
<evidence type="ECO:0000313" key="1">
    <source>
        <dbReference type="EMBL" id="KAJ4725107.1"/>
    </source>
</evidence>
<reference evidence="1 2" key="1">
    <citation type="journal article" date="2023" name="Science">
        <title>Complex scaffold remodeling in plant triterpene biosynthesis.</title>
        <authorList>
            <person name="De La Pena R."/>
            <person name="Hodgson H."/>
            <person name="Liu J.C."/>
            <person name="Stephenson M.J."/>
            <person name="Martin A.C."/>
            <person name="Owen C."/>
            <person name="Harkess A."/>
            <person name="Leebens-Mack J."/>
            <person name="Jimenez L.E."/>
            <person name="Osbourn A."/>
            <person name="Sattely E.S."/>
        </authorList>
    </citation>
    <scope>NUCLEOTIDE SEQUENCE [LARGE SCALE GENOMIC DNA]</scope>
    <source>
        <strain evidence="2">cv. JPN11</strain>
        <tissue evidence="1">Leaf</tissue>
    </source>
</reference>
<protein>
    <submittedName>
        <fullName evidence="1">CASP-like protein</fullName>
    </submittedName>
</protein>